<dbReference type="PANTHER" id="PTHR45947:SF3">
    <property type="entry name" value="SULFOQUINOVOSYL TRANSFERASE SQD2"/>
    <property type="match status" value="1"/>
</dbReference>
<dbReference type="GO" id="GO:0016757">
    <property type="term" value="F:glycosyltransferase activity"/>
    <property type="evidence" value="ECO:0007669"/>
    <property type="project" value="InterPro"/>
</dbReference>
<feature type="domain" description="Glycosyl transferase family 1" evidence="1">
    <location>
        <begin position="171"/>
        <end position="332"/>
    </location>
</feature>
<organism evidence="2 3">
    <name type="scientific">Brevibacillus laterosporus</name>
    <name type="common">Bacillus laterosporus</name>
    <dbReference type="NCBI Taxonomy" id="1465"/>
    <lineage>
        <taxon>Bacteria</taxon>
        <taxon>Bacillati</taxon>
        <taxon>Bacillota</taxon>
        <taxon>Bacilli</taxon>
        <taxon>Bacillales</taxon>
        <taxon>Paenibacillaceae</taxon>
        <taxon>Brevibacillus</taxon>
    </lineage>
</organism>
<dbReference type="InterPro" id="IPR001296">
    <property type="entry name" value="Glyco_trans_1"/>
</dbReference>
<dbReference type="AlphaFoldDB" id="A0A518VA47"/>
<dbReference type="EMBL" id="CP033464">
    <property type="protein sequence ID" value="QDX93865.1"/>
    <property type="molecule type" value="Genomic_DNA"/>
</dbReference>
<gene>
    <name evidence="2" type="ORF">EEL30_17125</name>
</gene>
<evidence type="ECO:0000259" key="1">
    <source>
        <dbReference type="Pfam" id="PF00534"/>
    </source>
</evidence>
<dbReference type="CDD" id="cd03801">
    <property type="entry name" value="GT4_PimA-like"/>
    <property type="match status" value="1"/>
</dbReference>
<dbReference type="InterPro" id="IPR050194">
    <property type="entry name" value="Glycosyltransferase_grp1"/>
</dbReference>
<reference evidence="2 3" key="1">
    <citation type="submission" date="2018-11" db="EMBL/GenBank/DDBJ databases">
        <title>Phylogenetic determinants of toxin gene distribution in genomes of Brevibacillus laterosporus.</title>
        <authorList>
            <person name="Glare T.R."/>
            <person name="Durrant A."/>
            <person name="Berry C."/>
            <person name="Palma L."/>
            <person name="Ormskirk M."/>
            <person name="Cox M.O."/>
        </authorList>
    </citation>
    <scope>NUCLEOTIDE SEQUENCE [LARGE SCALE GENOMIC DNA]</scope>
    <source>
        <strain evidence="2 3">1821L</strain>
    </source>
</reference>
<dbReference type="PANTHER" id="PTHR45947">
    <property type="entry name" value="SULFOQUINOVOSYL TRANSFERASE SQD2"/>
    <property type="match status" value="1"/>
</dbReference>
<keyword evidence="3" id="KW-1185">Reference proteome</keyword>
<evidence type="ECO:0000313" key="3">
    <source>
        <dbReference type="Proteomes" id="UP000319432"/>
    </source>
</evidence>
<name>A0A518VA47_BRELA</name>
<keyword evidence="2" id="KW-0808">Transferase</keyword>
<dbReference type="OrthoDB" id="158463at2"/>
<dbReference type="Proteomes" id="UP000319432">
    <property type="component" value="Chromosome"/>
</dbReference>
<sequence length="365" mass="41099">MKILVIWRLLTVGGVNAGWRNRAIFFKKHGIETDFLYTTDLGGIHMMQDVAKVFLTTDSKEIIPIIRDSHYDAIIVVDTKEAYGWLRGAQYAGPVIIEARTPEIIKLAPHLSDFYGIQPVQIIVPSSYQKRVVSMLCDPVPITVIHNGVDTDLFQPISSQDSTKPLFCSRPKSKKIIGWIGRLDKRKNWKMLLKIAKLVKAERDDIEFWIIGGNKSVQKQNFSTKWHEKGLTDIVSWFPIVPYQQMPHVYSQIRESGGCTLATTRAESFGNTFIESMACGVPVVAASVSSIPEIIKHGETGRLYQENHVRGAVNQLYRLLDSQEMHQAMSQACTEHVAAHFDISICAKQYVDFLHQVVKKGGSDS</sequence>
<accession>A0A518VA47</accession>
<protein>
    <submittedName>
        <fullName evidence="2">Glycosyltransferase family 1 protein</fullName>
    </submittedName>
</protein>
<proteinExistence type="predicted"/>
<evidence type="ECO:0000313" key="2">
    <source>
        <dbReference type="EMBL" id="QDX93865.1"/>
    </source>
</evidence>
<dbReference type="Gene3D" id="3.40.50.2000">
    <property type="entry name" value="Glycogen Phosphorylase B"/>
    <property type="match status" value="2"/>
</dbReference>
<dbReference type="Pfam" id="PF00534">
    <property type="entry name" value="Glycos_transf_1"/>
    <property type="match status" value="1"/>
</dbReference>
<dbReference type="SUPFAM" id="SSF53756">
    <property type="entry name" value="UDP-Glycosyltransferase/glycogen phosphorylase"/>
    <property type="match status" value="1"/>
</dbReference>